<dbReference type="SUPFAM" id="SSF51445">
    <property type="entry name" value="(Trans)glycosidases"/>
    <property type="match status" value="1"/>
</dbReference>
<dbReference type="InterPro" id="IPR036962">
    <property type="entry name" value="Glyco_hydro_3_N_sf"/>
</dbReference>
<dbReference type="GO" id="GO:0008422">
    <property type="term" value="F:beta-glucosidase activity"/>
    <property type="evidence" value="ECO:0007669"/>
    <property type="project" value="UniProtKB-EC"/>
</dbReference>
<dbReference type="Gene3D" id="2.60.40.10">
    <property type="entry name" value="Immunoglobulins"/>
    <property type="match status" value="1"/>
</dbReference>
<accession>A0A4Q0I313</accession>
<organism evidence="8 9">
    <name type="scientific">Acetivibrio mesophilus</name>
    <dbReference type="NCBI Taxonomy" id="2487273"/>
    <lineage>
        <taxon>Bacteria</taxon>
        <taxon>Bacillati</taxon>
        <taxon>Bacillota</taxon>
        <taxon>Clostridia</taxon>
        <taxon>Eubacteriales</taxon>
        <taxon>Oscillospiraceae</taxon>
        <taxon>Acetivibrio</taxon>
    </lineage>
</organism>
<dbReference type="EC" id="3.2.1.21" evidence="3"/>
<dbReference type="OrthoDB" id="98455at2"/>
<comment type="similarity">
    <text evidence="2">Belongs to the glycosyl hydrolase 3 family.</text>
</comment>
<keyword evidence="6" id="KW-0326">Glycosidase</keyword>
<evidence type="ECO:0000256" key="3">
    <source>
        <dbReference type="ARBA" id="ARBA00012744"/>
    </source>
</evidence>
<gene>
    <name evidence="8" type="ORF">EFD62_14005</name>
</gene>
<dbReference type="PANTHER" id="PTHR30620">
    <property type="entry name" value="PERIPLASMIC BETA-GLUCOSIDASE-RELATED"/>
    <property type="match status" value="1"/>
</dbReference>
<evidence type="ECO:0000259" key="7">
    <source>
        <dbReference type="SMART" id="SM01217"/>
    </source>
</evidence>
<comment type="caution">
    <text evidence="8">The sequence shown here is derived from an EMBL/GenBank/DDBJ whole genome shotgun (WGS) entry which is preliminary data.</text>
</comment>
<dbReference type="SMART" id="SM01217">
    <property type="entry name" value="Fn3_like"/>
    <property type="match status" value="1"/>
</dbReference>
<dbReference type="Proteomes" id="UP000289166">
    <property type="component" value="Unassembled WGS sequence"/>
</dbReference>
<dbReference type="AlphaFoldDB" id="A0A4Q0I313"/>
<dbReference type="EMBL" id="RLII01000024">
    <property type="protein sequence ID" value="RXE58127.1"/>
    <property type="molecule type" value="Genomic_DNA"/>
</dbReference>
<evidence type="ECO:0000256" key="5">
    <source>
        <dbReference type="ARBA" id="ARBA00022801"/>
    </source>
</evidence>
<dbReference type="PANTHER" id="PTHR30620:SF16">
    <property type="entry name" value="LYSOSOMAL BETA GLUCOSIDASE"/>
    <property type="match status" value="1"/>
</dbReference>
<proteinExistence type="inferred from homology"/>
<evidence type="ECO:0000256" key="6">
    <source>
        <dbReference type="ARBA" id="ARBA00023295"/>
    </source>
</evidence>
<keyword evidence="4" id="KW-0732">Signal</keyword>
<evidence type="ECO:0000256" key="1">
    <source>
        <dbReference type="ARBA" id="ARBA00000448"/>
    </source>
</evidence>
<evidence type="ECO:0000256" key="2">
    <source>
        <dbReference type="ARBA" id="ARBA00005336"/>
    </source>
</evidence>
<feature type="domain" description="Fibronectin type III-like" evidence="7">
    <location>
        <begin position="642"/>
        <end position="710"/>
    </location>
</feature>
<dbReference type="RefSeq" id="WP_069195039.1">
    <property type="nucleotide sequence ID" value="NZ_RLII01000024.1"/>
</dbReference>
<dbReference type="Gene3D" id="3.20.20.300">
    <property type="entry name" value="Glycoside hydrolase, family 3, N-terminal domain"/>
    <property type="match status" value="1"/>
</dbReference>
<dbReference type="SUPFAM" id="SSF52279">
    <property type="entry name" value="Beta-D-glucan exohydrolase, C-terminal domain"/>
    <property type="match status" value="1"/>
</dbReference>
<keyword evidence="5" id="KW-0378">Hydrolase</keyword>
<dbReference type="Pfam" id="PF01915">
    <property type="entry name" value="Glyco_hydro_3_C"/>
    <property type="match status" value="1"/>
</dbReference>
<dbReference type="Gene3D" id="3.40.50.1700">
    <property type="entry name" value="Glycoside hydrolase family 3 C-terminal domain"/>
    <property type="match status" value="1"/>
</dbReference>
<sequence>MDNVQKQVEELMSKMTLREKIGQIIQIETHRLMQEPWDDELSEEEWLRIENNLNHDALKKVLVDYNIGSVMSGGSAAPRSTVEGWIELIGTIKEYSSRTRLKIPIIYGLDAVHGFNFIYNGTVFPHNLAIAATWNPHVARVEAEITAKQLAAVGVDLNYAPGLDIARDPRWGRTYETLGEDPYLSAQMAKSFVEGTQESSRVMACAKHYIACGSSFNGKDRSPVDISERTLREIHLLPFKAAVEAGVEVVMLSSVEVNGVPVLVSDWLINDILRGELGFEGIITTDWGDVHKLYNYHKICRTVEDAVVKTINNGIDIIMVPVDLKYADIIERNVENSRIPLSRIDEAVERILKAKIKYNLADKRPIDEAKANSIIISDEARDAARMAARQSIVLLKNEEKVLPLSKDVDSILVVGEAAACRRHLCGGWTMLWQGASEEQLTGGDTILDSISSKVSKGTKIQFIDNYTEKEKIIEAARASQVCIFVAGEEPYAEWFGDSKDLRLPDEQVEMLELLHKTNIPIVTVLISGRPLLISQIVENTNALLWSCLPGTEGGCAIADVIFGDYNPSGCLPISFPRDISQLPCVYNSRINTAYDPLYPFGFGLSYTDFEYSNLSHPERVYGNQEFEVSIDVKNTGDMWGEVTAQLYVYRQYGTVTGPKKQLLGFEKVFLECGQKKTIRFVVSPERLAVLNEKMEQVSEHGIIRIEVGNKFGEIEMI</sequence>
<comment type="catalytic activity">
    <reaction evidence="1">
        <text>Hydrolysis of terminal, non-reducing beta-D-glucosyl residues with release of beta-D-glucose.</text>
        <dbReference type="EC" id="3.2.1.21"/>
    </reaction>
</comment>
<dbReference type="InterPro" id="IPR051915">
    <property type="entry name" value="Cellulose_Degrad_GH3"/>
</dbReference>
<dbReference type="InterPro" id="IPR013783">
    <property type="entry name" value="Ig-like_fold"/>
</dbReference>
<dbReference type="InterPro" id="IPR026891">
    <property type="entry name" value="Fn3-like"/>
</dbReference>
<dbReference type="Pfam" id="PF14310">
    <property type="entry name" value="Fn3-like"/>
    <property type="match status" value="1"/>
</dbReference>
<dbReference type="InterPro" id="IPR001764">
    <property type="entry name" value="Glyco_hydro_3_N"/>
</dbReference>
<name>A0A4Q0I313_9FIRM</name>
<dbReference type="InterPro" id="IPR036881">
    <property type="entry name" value="Glyco_hydro_3_C_sf"/>
</dbReference>
<dbReference type="PRINTS" id="PR00133">
    <property type="entry name" value="GLHYDRLASE3"/>
</dbReference>
<evidence type="ECO:0000256" key="4">
    <source>
        <dbReference type="ARBA" id="ARBA00022729"/>
    </source>
</evidence>
<evidence type="ECO:0000313" key="8">
    <source>
        <dbReference type="EMBL" id="RXE58127.1"/>
    </source>
</evidence>
<dbReference type="Pfam" id="PF00933">
    <property type="entry name" value="Glyco_hydro_3"/>
    <property type="match status" value="1"/>
</dbReference>
<dbReference type="InterPro" id="IPR017853">
    <property type="entry name" value="GH"/>
</dbReference>
<dbReference type="GO" id="GO:0009251">
    <property type="term" value="P:glucan catabolic process"/>
    <property type="evidence" value="ECO:0007669"/>
    <property type="project" value="TreeGrafter"/>
</dbReference>
<evidence type="ECO:0000313" key="9">
    <source>
        <dbReference type="Proteomes" id="UP000289166"/>
    </source>
</evidence>
<reference evidence="9" key="1">
    <citation type="submission" date="2018-11" db="EMBL/GenBank/DDBJ databases">
        <title>Genome sequencing of a novel mesophilic and cellulolytic organism within the genus Hungateiclostridium.</title>
        <authorList>
            <person name="Rettenmaier R."/>
            <person name="Liebl W."/>
            <person name="Zverlov V."/>
        </authorList>
    </citation>
    <scope>NUCLEOTIDE SEQUENCE [LARGE SCALE GENOMIC DNA]</scope>
    <source>
        <strain evidence="9">N2K1</strain>
    </source>
</reference>
<protein>
    <recommendedName>
        <fullName evidence="3">beta-glucosidase</fullName>
        <ecNumber evidence="3">3.2.1.21</ecNumber>
    </recommendedName>
</protein>
<keyword evidence="9" id="KW-1185">Reference proteome</keyword>
<dbReference type="InterPro" id="IPR002772">
    <property type="entry name" value="Glyco_hydro_3_C"/>
</dbReference>